<feature type="transmembrane region" description="Helical" evidence="1">
    <location>
        <begin position="158"/>
        <end position="178"/>
    </location>
</feature>
<gene>
    <name evidence="2" type="ORF">UV11_C0016G0007</name>
</gene>
<organism evidence="2 3">
    <name type="scientific">Candidatus Giovannonibacteria bacterium GW2011_GWF2_42_19</name>
    <dbReference type="NCBI Taxonomy" id="1618659"/>
    <lineage>
        <taxon>Bacteria</taxon>
        <taxon>Candidatus Giovannoniibacteriota</taxon>
    </lineage>
</organism>
<feature type="transmembrane region" description="Helical" evidence="1">
    <location>
        <begin position="190"/>
        <end position="211"/>
    </location>
</feature>
<evidence type="ECO:0000256" key="1">
    <source>
        <dbReference type="SAM" id="Phobius"/>
    </source>
</evidence>
<dbReference type="STRING" id="1618659.UV11_C0016G0007"/>
<dbReference type="Pfam" id="PF05552">
    <property type="entry name" value="MS_channel_1st_1"/>
    <property type="match status" value="2"/>
</dbReference>
<dbReference type="EMBL" id="LCDF01000016">
    <property type="protein sequence ID" value="KKS47392.1"/>
    <property type="molecule type" value="Genomic_DNA"/>
</dbReference>
<dbReference type="Proteomes" id="UP000034036">
    <property type="component" value="Unassembled WGS sequence"/>
</dbReference>
<dbReference type="InterPro" id="IPR008910">
    <property type="entry name" value="MSC_TM_helix"/>
</dbReference>
<feature type="transmembrane region" description="Helical" evidence="1">
    <location>
        <begin position="121"/>
        <end position="146"/>
    </location>
</feature>
<sequence>MPLVNTYGAKLVLAFQDLWISVIGFVPQLLSALIVFIAGWLIAIALGKVVAQIVHAAKVDKALQGLGVEEPLERAGMKLDVGAFLGGVVKWFFIVVFLMVTLEVLKLERVSEFLGNVVVAYIPQVFVATLILVAAALLADTVARIVTGSAKAANLPSAGFLGGVAKWSIWIFGIMMAMSQLGIAGDIVKTLLTGLVGALALATGLAFGLGGKDVAAKYLERLRQDISNR</sequence>
<keyword evidence="1" id="KW-0472">Membrane</keyword>
<proteinExistence type="predicted"/>
<feature type="transmembrane region" description="Helical" evidence="1">
    <location>
        <begin position="81"/>
        <end position="101"/>
    </location>
</feature>
<name>A0A0G0ZF93_9BACT</name>
<keyword evidence="1" id="KW-1133">Transmembrane helix</keyword>
<keyword evidence="1" id="KW-0812">Transmembrane</keyword>
<evidence type="ECO:0000313" key="2">
    <source>
        <dbReference type="EMBL" id="KKS47392.1"/>
    </source>
</evidence>
<dbReference type="Gene3D" id="1.10.287.1260">
    <property type="match status" value="2"/>
</dbReference>
<accession>A0A0G0ZF93</accession>
<reference evidence="2 3" key="1">
    <citation type="journal article" date="2015" name="Nature">
        <title>rRNA introns, odd ribosomes, and small enigmatic genomes across a large radiation of phyla.</title>
        <authorList>
            <person name="Brown C.T."/>
            <person name="Hug L.A."/>
            <person name="Thomas B.C."/>
            <person name="Sharon I."/>
            <person name="Castelle C.J."/>
            <person name="Singh A."/>
            <person name="Wilkins M.J."/>
            <person name="Williams K.H."/>
            <person name="Banfield J.F."/>
        </authorList>
    </citation>
    <scope>NUCLEOTIDE SEQUENCE [LARGE SCALE GENOMIC DNA]</scope>
</reference>
<evidence type="ECO:0000313" key="3">
    <source>
        <dbReference type="Proteomes" id="UP000034036"/>
    </source>
</evidence>
<protein>
    <submittedName>
        <fullName evidence="2">Conserved cytoplasmic membrane protein, CmpX protein</fullName>
    </submittedName>
</protein>
<feature type="transmembrane region" description="Helical" evidence="1">
    <location>
        <begin position="20"/>
        <end position="46"/>
    </location>
</feature>
<dbReference type="AlphaFoldDB" id="A0A0G0ZF93"/>
<comment type="caution">
    <text evidence="2">The sequence shown here is derived from an EMBL/GenBank/DDBJ whole genome shotgun (WGS) entry which is preliminary data.</text>
</comment>